<feature type="compositionally biased region" description="Basic and acidic residues" evidence="1">
    <location>
        <begin position="1"/>
        <end position="19"/>
    </location>
</feature>
<sequence>MSKSLLRDVLKRNQEKGKAPETQTLVDSSEKSTTGSFNPSSSRRSMKSLLLPSSSAKSISGSIRSSGAASLRSIASLAQSMVSFYSMITGGDRVPKRRRPDFSKLGVPEWYAEDPPPAPLMPGTAEHSPVPPLYVRGMANVIHERFPGDKPYVGIVLYSHAPAHSNAALYHNEARVQGEVRLDIRKKDNIKSINVWLTIAAESVLDIFTPPMYAFTANLWNREMGDPRKIDSSKETHPWRGRFPKGTFVFPFEFPELPKDVVVKHPTDGKRRNLARVPLPPTYFISQVTGFSGGIKYIVGVNIERDGFNGIDDELDMQFQYLPLCKPLPRVPTAFPFIPTREDWPFSRETVGGWILTPFGGRGRLGEEMVEVEGILGVQDPPVYTANDTIQFSILLWSKNPLALEALGQPAAVEVAFLKSDMFALDVMTPRTSTRKNRYLGRLAAGRAWRTDDGRPEDDEPIPEFKLVTLPEPKPKTLPEGGSYRVKGASSSRMKEVYVADEEDLEGEAKIVEKQTGLADDSESTKGLENQDAELVQKQSEEPDLADDGESTKETVVADGESVTERAPSPTPSLDDIEEETEDHFLRMDGEVKVPACTHPNFRYTHMGREYVVHLIFTHPQYNHISPNATGILAEFPVWYVLDRFGHHPPIPEHRRNLVQTPEDLAKLPIGGTAIPVGPSTARAPKVIGKATDEKRPTGKYVRYFAF</sequence>
<dbReference type="OrthoDB" id="3024231at2759"/>
<accession>A0A8H6TD93</accession>
<evidence type="ECO:0000256" key="1">
    <source>
        <dbReference type="SAM" id="MobiDB-lite"/>
    </source>
</evidence>
<dbReference type="RefSeq" id="XP_037226491.1">
    <property type="nucleotide sequence ID" value="XM_037358581.1"/>
</dbReference>
<feature type="region of interest" description="Disordered" evidence="1">
    <location>
        <begin position="513"/>
        <end position="576"/>
    </location>
</feature>
<feature type="compositionally biased region" description="Polar residues" evidence="1">
    <location>
        <begin position="21"/>
        <end position="38"/>
    </location>
</feature>
<proteinExistence type="predicted"/>
<gene>
    <name evidence="2" type="ORF">MIND_00165900</name>
</gene>
<keyword evidence="3" id="KW-1185">Reference proteome</keyword>
<evidence type="ECO:0000313" key="3">
    <source>
        <dbReference type="Proteomes" id="UP000636479"/>
    </source>
</evidence>
<feature type="region of interest" description="Disordered" evidence="1">
    <location>
        <begin position="1"/>
        <end position="46"/>
    </location>
</feature>
<comment type="caution">
    <text evidence="2">The sequence shown here is derived from an EMBL/GenBank/DDBJ whole genome shotgun (WGS) entry which is preliminary data.</text>
</comment>
<organism evidence="2 3">
    <name type="scientific">Mycena indigotica</name>
    <dbReference type="NCBI Taxonomy" id="2126181"/>
    <lineage>
        <taxon>Eukaryota</taxon>
        <taxon>Fungi</taxon>
        <taxon>Dikarya</taxon>
        <taxon>Basidiomycota</taxon>
        <taxon>Agaricomycotina</taxon>
        <taxon>Agaricomycetes</taxon>
        <taxon>Agaricomycetidae</taxon>
        <taxon>Agaricales</taxon>
        <taxon>Marasmiineae</taxon>
        <taxon>Mycenaceae</taxon>
        <taxon>Mycena</taxon>
    </lineage>
</organism>
<dbReference type="AlphaFoldDB" id="A0A8H6TD93"/>
<evidence type="ECO:0000313" key="2">
    <source>
        <dbReference type="EMBL" id="KAF7316468.1"/>
    </source>
</evidence>
<reference evidence="2" key="1">
    <citation type="submission" date="2020-05" db="EMBL/GenBank/DDBJ databases">
        <title>Mycena genomes resolve the evolution of fungal bioluminescence.</title>
        <authorList>
            <person name="Tsai I.J."/>
        </authorList>
    </citation>
    <scope>NUCLEOTIDE SEQUENCE</scope>
    <source>
        <strain evidence="2">171206Taipei</strain>
    </source>
</reference>
<name>A0A8H6TD93_9AGAR</name>
<dbReference type="Proteomes" id="UP000636479">
    <property type="component" value="Unassembled WGS sequence"/>
</dbReference>
<dbReference type="EMBL" id="JACAZF010000001">
    <property type="protein sequence ID" value="KAF7316468.1"/>
    <property type="molecule type" value="Genomic_DNA"/>
</dbReference>
<dbReference type="GeneID" id="59341097"/>
<feature type="region of interest" description="Disordered" evidence="1">
    <location>
        <begin position="470"/>
        <end position="497"/>
    </location>
</feature>
<protein>
    <submittedName>
        <fullName evidence="2">Uncharacterized protein</fullName>
    </submittedName>
</protein>